<name>A0A501WUC1_9RHOB</name>
<evidence type="ECO:0000259" key="4">
    <source>
        <dbReference type="Pfam" id="PF21546"/>
    </source>
</evidence>
<dbReference type="SUPFAM" id="SSF53067">
    <property type="entry name" value="Actin-like ATPase domain"/>
    <property type="match status" value="2"/>
</dbReference>
<feature type="domain" description="Carbohydrate kinase FGGY C-terminal" evidence="4">
    <location>
        <begin position="247"/>
        <end position="422"/>
    </location>
</feature>
<comment type="similarity">
    <text evidence="1">Belongs to the FGGY kinase family.</text>
</comment>
<evidence type="ECO:0000256" key="1">
    <source>
        <dbReference type="ARBA" id="ARBA00009156"/>
    </source>
</evidence>
<dbReference type="Gene3D" id="3.30.420.40">
    <property type="match status" value="2"/>
</dbReference>
<organism evidence="5 6">
    <name type="scientific">Amaricoccus solimangrovi</name>
    <dbReference type="NCBI Taxonomy" id="2589815"/>
    <lineage>
        <taxon>Bacteria</taxon>
        <taxon>Pseudomonadati</taxon>
        <taxon>Pseudomonadota</taxon>
        <taxon>Alphaproteobacteria</taxon>
        <taxon>Rhodobacterales</taxon>
        <taxon>Paracoccaceae</taxon>
        <taxon>Amaricoccus</taxon>
    </lineage>
</organism>
<dbReference type="AlphaFoldDB" id="A0A501WUC1"/>
<dbReference type="InterPro" id="IPR049382">
    <property type="entry name" value="FGGY_C_2"/>
</dbReference>
<dbReference type="CDD" id="cd07772">
    <property type="entry name" value="ASKHA_NBD_FGGY_NaCK-like"/>
    <property type="match status" value="1"/>
</dbReference>
<dbReference type="Proteomes" id="UP000319255">
    <property type="component" value="Unassembled WGS sequence"/>
</dbReference>
<keyword evidence="3 5" id="KW-0418">Kinase</keyword>
<dbReference type="OrthoDB" id="9786272at2"/>
<dbReference type="PANTHER" id="PTHR43095:SF5">
    <property type="entry name" value="XYLULOSE KINASE"/>
    <property type="match status" value="1"/>
</dbReference>
<evidence type="ECO:0000313" key="6">
    <source>
        <dbReference type="Proteomes" id="UP000319255"/>
    </source>
</evidence>
<sequence>MARKILVIDIGKTNAKLALVDLATRTEIATRSTPNTVLPGPPYPHADVERLWAFIIEGARSIGAAHRVDAITVTTHGATAALLCEDGSLALPILDYEFHGPDTLRADYDRARPPFAETGSPRLPLGLNLGAQLFWQTRNYPQAARATRLLPYPQYWAYRLSGVMATEATSLGCHTDLWAPRARGFSTLVRRQGWLPLMPPLRAASDRLAPILPAVARATGLDPRTAVHCGIHDSNASLLPHLRARPAPFAVVSTGTWVVSMAVGASPDGLDPARDTLINVDAFGAPVPSARFMGGREWEFLTAGRETEMREADRRAVLAGGLMLLPAVQPGSGPFQGRTARWSVPESRLADGERAVVVSYYLAMMTSVCLGEISAAGPILVEGPFARNPCYLAMLAAATGRPVLAPAAGGTGTSVGAALLAAGDGARGAPPREAEGPRPDPALAAYAAAWMARVSREPARAG</sequence>
<dbReference type="GO" id="GO:0016301">
    <property type="term" value="F:kinase activity"/>
    <property type="evidence" value="ECO:0007669"/>
    <property type="project" value="UniProtKB-KW"/>
</dbReference>
<evidence type="ECO:0000313" key="5">
    <source>
        <dbReference type="EMBL" id="TPE53018.1"/>
    </source>
</evidence>
<proteinExistence type="inferred from homology"/>
<dbReference type="Pfam" id="PF21546">
    <property type="entry name" value="FGGY_C_2"/>
    <property type="match status" value="1"/>
</dbReference>
<gene>
    <name evidence="5" type="ORF">FJM51_03040</name>
</gene>
<reference evidence="5 6" key="1">
    <citation type="submission" date="2019-06" db="EMBL/GenBank/DDBJ databases">
        <title>A novel bacterium of genus Amaricoccus, isolated from marine sediment.</title>
        <authorList>
            <person name="Huang H."/>
            <person name="Mo K."/>
            <person name="Hu Y."/>
        </authorList>
    </citation>
    <scope>NUCLEOTIDE SEQUENCE [LARGE SCALE GENOMIC DNA]</scope>
    <source>
        <strain evidence="5 6">HB172011</strain>
    </source>
</reference>
<comment type="caution">
    <text evidence="5">The sequence shown here is derived from an EMBL/GenBank/DDBJ whole genome shotgun (WGS) entry which is preliminary data.</text>
</comment>
<dbReference type="RefSeq" id="WP_140452639.1">
    <property type="nucleotide sequence ID" value="NZ_VFRP01000002.1"/>
</dbReference>
<dbReference type="PANTHER" id="PTHR43095">
    <property type="entry name" value="SUGAR KINASE"/>
    <property type="match status" value="1"/>
</dbReference>
<accession>A0A501WUC1</accession>
<dbReference type="InterPro" id="IPR043129">
    <property type="entry name" value="ATPase_NBD"/>
</dbReference>
<dbReference type="InterPro" id="IPR050406">
    <property type="entry name" value="FGGY_Carb_Kinase"/>
</dbReference>
<keyword evidence="6" id="KW-1185">Reference proteome</keyword>
<evidence type="ECO:0000256" key="2">
    <source>
        <dbReference type="ARBA" id="ARBA00022679"/>
    </source>
</evidence>
<keyword evidence="2" id="KW-0808">Transferase</keyword>
<protein>
    <submittedName>
        <fullName evidence="5">Carbohydrate kinase</fullName>
    </submittedName>
</protein>
<dbReference type="EMBL" id="VFRP01000002">
    <property type="protein sequence ID" value="TPE53018.1"/>
    <property type="molecule type" value="Genomic_DNA"/>
</dbReference>
<evidence type="ECO:0000256" key="3">
    <source>
        <dbReference type="ARBA" id="ARBA00022777"/>
    </source>
</evidence>